<proteinExistence type="predicted"/>
<keyword evidence="1" id="KW-0175">Coiled coil</keyword>
<evidence type="ECO:0000256" key="1">
    <source>
        <dbReference type="SAM" id="Coils"/>
    </source>
</evidence>
<feature type="compositionally biased region" description="Polar residues" evidence="2">
    <location>
        <begin position="154"/>
        <end position="167"/>
    </location>
</feature>
<organism evidence="3 4">
    <name type="scientific">Folsomia candida</name>
    <name type="common">Springtail</name>
    <dbReference type="NCBI Taxonomy" id="158441"/>
    <lineage>
        <taxon>Eukaryota</taxon>
        <taxon>Metazoa</taxon>
        <taxon>Ecdysozoa</taxon>
        <taxon>Arthropoda</taxon>
        <taxon>Hexapoda</taxon>
        <taxon>Collembola</taxon>
        <taxon>Entomobryomorpha</taxon>
        <taxon>Isotomoidea</taxon>
        <taxon>Isotomidae</taxon>
        <taxon>Proisotominae</taxon>
        <taxon>Folsomia</taxon>
    </lineage>
</organism>
<dbReference type="AlphaFoldDB" id="A0A226EUV6"/>
<gene>
    <name evidence="3" type="ORF">Fcan01_04779</name>
</gene>
<keyword evidence="4" id="KW-1185">Reference proteome</keyword>
<feature type="compositionally biased region" description="Low complexity" evidence="2">
    <location>
        <begin position="168"/>
        <end position="178"/>
    </location>
</feature>
<sequence>MECCLICGVDQTATPTTISGETLGYLCDKLKLSYPLGCQTPNLCAQCAHLWEDLCPLYSHMQGLISLVDKKVEQFRERNDIRKQNDQLRKKLKESESTLRDFVRVKILKEEPIEIVGTDEETDETFAQVKSDDNACCIIDGSESEGDDGDQDTSPDFFQSILSPTENEISSPSPSPIEQSKEQEQKANDSIRRTKRKVNNSDARGCLAPSNKRQRREDFKLPVGETFPSIHVAQAFISLTKGWSPNKGWTDAEGKKFDYCCKYYWCGACLQIVAPVNSKKCHLEHIGTDHDHSANVKRPTYGIPSVIKEQIIKLVEQGIKEHKVIIEILSNTGYQPPPQTILVSYLGILWKQTWGKEKESRRKLSKSTLPAV</sequence>
<comment type="caution">
    <text evidence="3">The sequence shown here is derived from an EMBL/GenBank/DDBJ whole genome shotgun (WGS) entry which is preliminary data.</text>
</comment>
<dbReference type="STRING" id="158441.A0A226EUV6"/>
<protein>
    <submittedName>
        <fullName evidence="3">Uncharacterized protein</fullName>
    </submittedName>
</protein>
<dbReference type="Proteomes" id="UP000198287">
    <property type="component" value="Unassembled WGS sequence"/>
</dbReference>
<feature type="region of interest" description="Disordered" evidence="2">
    <location>
        <begin position="138"/>
        <end position="217"/>
    </location>
</feature>
<reference evidence="3 4" key="1">
    <citation type="submission" date="2015-12" db="EMBL/GenBank/DDBJ databases">
        <title>The genome of Folsomia candida.</title>
        <authorList>
            <person name="Faddeeva A."/>
            <person name="Derks M.F."/>
            <person name="Anvar Y."/>
            <person name="Smit S."/>
            <person name="Van Straalen N."/>
            <person name="Roelofs D."/>
        </authorList>
    </citation>
    <scope>NUCLEOTIDE SEQUENCE [LARGE SCALE GENOMIC DNA]</scope>
    <source>
        <strain evidence="3 4">VU population</strain>
        <tissue evidence="3">Whole body</tissue>
    </source>
</reference>
<dbReference type="EMBL" id="LNIX01000002">
    <property type="protein sequence ID" value="OXA60947.1"/>
    <property type="molecule type" value="Genomic_DNA"/>
</dbReference>
<evidence type="ECO:0000313" key="3">
    <source>
        <dbReference type="EMBL" id="OXA60947.1"/>
    </source>
</evidence>
<name>A0A226EUV6_FOLCA</name>
<feature type="coiled-coil region" evidence="1">
    <location>
        <begin position="71"/>
        <end position="105"/>
    </location>
</feature>
<evidence type="ECO:0000256" key="2">
    <source>
        <dbReference type="SAM" id="MobiDB-lite"/>
    </source>
</evidence>
<evidence type="ECO:0000313" key="4">
    <source>
        <dbReference type="Proteomes" id="UP000198287"/>
    </source>
</evidence>
<feature type="compositionally biased region" description="Basic and acidic residues" evidence="2">
    <location>
        <begin position="179"/>
        <end position="192"/>
    </location>
</feature>
<accession>A0A226EUV6</accession>
<dbReference type="OrthoDB" id="27537at2759"/>
<feature type="compositionally biased region" description="Acidic residues" evidence="2">
    <location>
        <begin position="142"/>
        <end position="153"/>
    </location>
</feature>